<accession>A0A1R2CIB2</accession>
<sequence length="282" mass="32197">MVLIHIKKSDHDQFIIETSREAETVVVIEEIIDISNLRLRVDKACGFVEELTKFGPLKDEEKRGLTEGEDDILCPISGHIRVIDPNHYRIGWCVPEDLGRRVFETTQSARALIHKTNADRRISINIKQLREALMLMKGAVNMAYPAYHSLPHWEPAVIALENEDFREILNGEEYFDKNSLLWFAGKEIQRGKNIGFYVKGSENTKIIAKITKIGAGAPVREPAIDTETQKQMIAWHHKKEEETKKVMAVDDGDQYLNSPWANPRGLKNQMHGTGDVRYRPLG</sequence>
<dbReference type="Proteomes" id="UP000187209">
    <property type="component" value="Unassembled WGS sequence"/>
</dbReference>
<comment type="similarity">
    <text evidence="1">Belongs to the CFAP298 family.</text>
</comment>
<dbReference type="GO" id="GO:0003352">
    <property type="term" value="P:regulation of cilium movement"/>
    <property type="evidence" value="ECO:0007669"/>
    <property type="project" value="InterPro"/>
</dbReference>
<keyword evidence="3" id="KW-1185">Reference proteome</keyword>
<dbReference type="PANTHER" id="PTHR13238">
    <property type="entry name" value="PROTEIN C21ORF59"/>
    <property type="match status" value="1"/>
</dbReference>
<dbReference type="InterPro" id="IPR021298">
    <property type="entry name" value="CFAP298"/>
</dbReference>
<dbReference type="OrthoDB" id="276065at2759"/>
<evidence type="ECO:0000256" key="1">
    <source>
        <dbReference type="ARBA" id="ARBA00009619"/>
    </source>
</evidence>
<name>A0A1R2CIB2_9CILI</name>
<dbReference type="Pfam" id="PF11069">
    <property type="entry name" value="CFAP298"/>
    <property type="match status" value="1"/>
</dbReference>
<evidence type="ECO:0000313" key="3">
    <source>
        <dbReference type="Proteomes" id="UP000187209"/>
    </source>
</evidence>
<reference evidence="2 3" key="1">
    <citation type="submission" date="2016-11" db="EMBL/GenBank/DDBJ databases">
        <title>The macronuclear genome of Stentor coeruleus: a giant cell with tiny introns.</title>
        <authorList>
            <person name="Slabodnick M."/>
            <person name="Ruby J.G."/>
            <person name="Reiff S.B."/>
            <person name="Swart E.C."/>
            <person name="Gosai S."/>
            <person name="Prabakaran S."/>
            <person name="Witkowska E."/>
            <person name="Larue G.E."/>
            <person name="Fisher S."/>
            <person name="Freeman R.M."/>
            <person name="Gunawardena J."/>
            <person name="Chu W."/>
            <person name="Stover N.A."/>
            <person name="Gregory B.D."/>
            <person name="Nowacki M."/>
            <person name="Derisi J."/>
            <person name="Roy S.W."/>
            <person name="Marshall W.F."/>
            <person name="Sood P."/>
        </authorList>
    </citation>
    <scope>NUCLEOTIDE SEQUENCE [LARGE SCALE GENOMIC DNA]</scope>
    <source>
        <strain evidence="2">WM001</strain>
    </source>
</reference>
<dbReference type="EMBL" id="MPUH01000142">
    <property type="protein sequence ID" value="OMJ88747.1"/>
    <property type="molecule type" value="Genomic_DNA"/>
</dbReference>
<organism evidence="2 3">
    <name type="scientific">Stentor coeruleus</name>
    <dbReference type="NCBI Taxonomy" id="5963"/>
    <lineage>
        <taxon>Eukaryota</taxon>
        <taxon>Sar</taxon>
        <taxon>Alveolata</taxon>
        <taxon>Ciliophora</taxon>
        <taxon>Postciliodesmatophora</taxon>
        <taxon>Heterotrichea</taxon>
        <taxon>Heterotrichida</taxon>
        <taxon>Stentoridae</taxon>
        <taxon>Stentor</taxon>
    </lineage>
</organism>
<dbReference type="AlphaFoldDB" id="A0A1R2CIB2"/>
<comment type="caution">
    <text evidence="2">The sequence shown here is derived from an EMBL/GenBank/DDBJ whole genome shotgun (WGS) entry which is preliminary data.</text>
</comment>
<gene>
    <name evidence="2" type="ORF">SteCoe_9206</name>
</gene>
<proteinExistence type="inferred from homology"/>
<evidence type="ECO:0000313" key="2">
    <source>
        <dbReference type="EMBL" id="OMJ88747.1"/>
    </source>
</evidence>
<protein>
    <submittedName>
        <fullName evidence="2">Uncharacterized protein</fullName>
    </submittedName>
</protein>
<dbReference type="PANTHER" id="PTHR13238:SF0">
    <property type="entry name" value="CILIA- AND FLAGELLA-ASSOCIATED PROTEIN 298"/>
    <property type="match status" value="1"/>
</dbReference>